<sequence>MEWEPPAIAWDTTVEHYWQARHIKVVEISVAACGVPLTHTKFPFDEGENNIADFMSASWPADHPELRPTYLGIDKGCKVMATLNTRGELLQQDGGWMKTTNIKVDTWHFNGHGVDALCVEHCNPNDEHDLNLARRAAQSADRLQRSFNTEAAEHLNAFLLPFSATLKRMKPENHDIFLCIVLKERADGIIRDCKPIE</sequence>
<dbReference type="AlphaFoldDB" id="A0A167W9Z6"/>
<evidence type="ECO:0000313" key="1">
    <source>
        <dbReference type="EMBL" id="KZP05861.1"/>
    </source>
</evidence>
<keyword evidence="2" id="KW-1185">Reference proteome</keyword>
<name>A0A167W9Z6_9AGAM</name>
<protein>
    <submittedName>
        <fullName evidence="1">Uncharacterized protein</fullName>
    </submittedName>
</protein>
<dbReference type="OrthoDB" id="2527272at2759"/>
<reference evidence="1 2" key="1">
    <citation type="journal article" date="2016" name="Mol. Biol. Evol.">
        <title>Comparative Genomics of Early-Diverging Mushroom-Forming Fungi Provides Insights into the Origins of Lignocellulose Decay Capabilities.</title>
        <authorList>
            <person name="Nagy L.G."/>
            <person name="Riley R."/>
            <person name="Tritt A."/>
            <person name="Adam C."/>
            <person name="Daum C."/>
            <person name="Floudas D."/>
            <person name="Sun H."/>
            <person name="Yadav J.S."/>
            <person name="Pangilinan J."/>
            <person name="Larsson K.H."/>
            <person name="Matsuura K."/>
            <person name="Barry K."/>
            <person name="Labutti K."/>
            <person name="Kuo R."/>
            <person name="Ohm R.A."/>
            <person name="Bhattacharya S.S."/>
            <person name="Shirouzu T."/>
            <person name="Yoshinaga Y."/>
            <person name="Martin F.M."/>
            <person name="Grigoriev I.V."/>
            <person name="Hibbett D.S."/>
        </authorList>
    </citation>
    <scope>NUCLEOTIDE SEQUENCE [LARGE SCALE GENOMIC DNA]</scope>
    <source>
        <strain evidence="1 2">CBS 109695</strain>
    </source>
</reference>
<organism evidence="1 2">
    <name type="scientific">Athelia psychrophila</name>
    <dbReference type="NCBI Taxonomy" id="1759441"/>
    <lineage>
        <taxon>Eukaryota</taxon>
        <taxon>Fungi</taxon>
        <taxon>Dikarya</taxon>
        <taxon>Basidiomycota</taxon>
        <taxon>Agaricomycotina</taxon>
        <taxon>Agaricomycetes</taxon>
        <taxon>Agaricomycetidae</taxon>
        <taxon>Atheliales</taxon>
        <taxon>Atheliaceae</taxon>
        <taxon>Athelia</taxon>
    </lineage>
</organism>
<evidence type="ECO:0000313" key="2">
    <source>
        <dbReference type="Proteomes" id="UP000076532"/>
    </source>
</evidence>
<dbReference type="Proteomes" id="UP000076532">
    <property type="component" value="Unassembled WGS sequence"/>
</dbReference>
<proteinExistence type="predicted"/>
<accession>A0A167W9Z6</accession>
<dbReference type="EMBL" id="KV417815">
    <property type="protein sequence ID" value="KZP05861.1"/>
    <property type="molecule type" value="Genomic_DNA"/>
</dbReference>
<gene>
    <name evidence="1" type="ORF">FIBSPDRAFT_765317</name>
</gene>